<dbReference type="AlphaFoldDB" id="A0A220VCN4"/>
<dbReference type="EMBL" id="CP022355">
    <property type="protein sequence ID" value="ASK78107.1"/>
    <property type="molecule type" value="Genomic_DNA"/>
</dbReference>
<dbReference type="InterPro" id="IPR043148">
    <property type="entry name" value="TagF_C"/>
</dbReference>
<organism evidence="1 2">
    <name type="scientific">Paraphotobacterium marinum</name>
    <dbReference type="NCBI Taxonomy" id="1755811"/>
    <lineage>
        <taxon>Bacteria</taxon>
        <taxon>Pseudomonadati</taxon>
        <taxon>Pseudomonadota</taxon>
        <taxon>Gammaproteobacteria</taxon>
        <taxon>Vibrionales</taxon>
        <taxon>Vibrionaceae</taxon>
        <taxon>Paraphotobacterium</taxon>
    </lineage>
</organism>
<keyword evidence="2" id="KW-1185">Reference proteome</keyword>
<dbReference type="OrthoDB" id="6812603at2"/>
<dbReference type="Gene3D" id="3.40.50.12580">
    <property type="match status" value="1"/>
</dbReference>
<gene>
    <name evidence="1" type="ORF">CF386_03175</name>
</gene>
<dbReference type="KEGG" id="pmai:CF386_03175"/>
<dbReference type="RefSeq" id="WP_089073016.1">
    <property type="nucleotide sequence ID" value="NZ_CBCSAM010000012.1"/>
</dbReference>
<proteinExistence type="predicted"/>
<accession>A0A220VCN4</accession>
<dbReference type="Proteomes" id="UP000242175">
    <property type="component" value="Chromosome large"/>
</dbReference>
<protein>
    <submittedName>
        <fullName evidence="1">Uncharacterized protein</fullName>
    </submittedName>
</protein>
<evidence type="ECO:0000313" key="1">
    <source>
        <dbReference type="EMBL" id="ASK78107.1"/>
    </source>
</evidence>
<sequence length="378" mass="44789">MLKNKILQAYYNEICLDKDLLSYCSSRNRKYPSSFLYKSLKVLSFSKPKYIVFSFLSKTYSKIWYVLYIYVFFRFLLSLFSGQERLLKTDKNIGFIFSIKTIKDISLTKISPILHINLNYKGVAKYCLMKDKYKAFILSIRVINEVRLLKKKEEKLIYSSLKLHLNDIYLVSMYVFLLLRMEKSGVDRVIANGHYQRWSFLASHISMDKFTLVQHGKVKNDIVFKFKFGTINELFCFNAQSYEYFSNYYQVRSFNYVKQHVKLTKMQDSYKKRIFIASTPVSVEAELSFIERFYEKTKGLDVAIYVKIHPLFEYKDQFNNVLDKVSFITDIYPYVDMMVTHGSSLGDEYLAMGQEVCFLQNYNRMEDAANHVHNCIFS</sequence>
<evidence type="ECO:0000313" key="2">
    <source>
        <dbReference type="Proteomes" id="UP000242175"/>
    </source>
</evidence>
<name>A0A220VCN4_9GAMM</name>
<reference evidence="1 2" key="1">
    <citation type="journal article" date="2016" name="Int. J. Syst. Evol. Microbiol.">
        <title>Paraphotobacterium marinum gen. nov., sp. nov., a member of the family Vibrionaceae, isolated from surface seawater.</title>
        <authorList>
            <person name="Huang Z."/>
            <person name="Dong C."/>
            <person name="Shao Z."/>
        </authorList>
    </citation>
    <scope>NUCLEOTIDE SEQUENCE [LARGE SCALE GENOMIC DNA]</scope>
    <source>
        <strain evidence="1 2">NSCS20N07D</strain>
    </source>
</reference>